<feature type="compositionally biased region" description="Polar residues" evidence="2">
    <location>
        <begin position="63"/>
        <end position="75"/>
    </location>
</feature>
<dbReference type="SUPFAM" id="SSF57701">
    <property type="entry name" value="Zn2/Cys6 DNA-binding domain"/>
    <property type="match status" value="1"/>
</dbReference>
<accession>A0A1L7WZ11</accession>
<keyword evidence="1" id="KW-0539">Nucleus</keyword>
<dbReference type="Gene3D" id="4.10.240.10">
    <property type="entry name" value="Zn(2)-C6 fungal-type DNA-binding domain"/>
    <property type="match status" value="1"/>
</dbReference>
<evidence type="ECO:0000259" key="3">
    <source>
        <dbReference type="PROSITE" id="PS50048"/>
    </source>
</evidence>
<reference evidence="4 5" key="1">
    <citation type="submission" date="2016-03" db="EMBL/GenBank/DDBJ databases">
        <authorList>
            <person name="Ploux O."/>
        </authorList>
    </citation>
    <scope>NUCLEOTIDE SEQUENCE [LARGE SCALE GENOMIC DNA]</scope>
    <source>
        <strain evidence="4 5">UAMH 11012</strain>
    </source>
</reference>
<keyword evidence="5" id="KW-1185">Reference proteome</keyword>
<dbReference type="AlphaFoldDB" id="A0A1L7WZ11"/>
<dbReference type="GO" id="GO:0000981">
    <property type="term" value="F:DNA-binding transcription factor activity, RNA polymerase II-specific"/>
    <property type="evidence" value="ECO:0007669"/>
    <property type="project" value="InterPro"/>
</dbReference>
<feature type="compositionally biased region" description="Polar residues" evidence="2">
    <location>
        <begin position="770"/>
        <end position="780"/>
    </location>
</feature>
<feature type="region of interest" description="Disordered" evidence="2">
    <location>
        <begin position="49"/>
        <end position="125"/>
    </location>
</feature>
<dbReference type="PROSITE" id="PS50048">
    <property type="entry name" value="ZN2_CY6_FUNGAL_2"/>
    <property type="match status" value="1"/>
</dbReference>
<feature type="compositionally biased region" description="Low complexity" evidence="2">
    <location>
        <begin position="721"/>
        <end position="732"/>
    </location>
</feature>
<dbReference type="InterPro" id="IPR021858">
    <property type="entry name" value="Fun_TF"/>
</dbReference>
<name>A0A1L7WZ11_9HELO</name>
<evidence type="ECO:0000313" key="4">
    <source>
        <dbReference type="EMBL" id="CZR58007.1"/>
    </source>
</evidence>
<protein>
    <recommendedName>
        <fullName evidence="3">Zn(2)-C6 fungal-type domain-containing protein</fullName>
    </recommendedName>
</protein>
<feature type="region of interest" description="Disordered" evidence="2">
    <location>
        <begin position="647"/>
        <end position="780"/>
    </location>
</feature>
<evidence type="ECO:0000256" key="2">
    <source>
        <dbReference type="SAM" id="MobiDB-lite"/>
    </source>
</evidence>
<feature type="compositionally biased region" description="Polar residues" evidence="2">
    <location>
        <begin position="683"/>
        <end position="720"/>
    </location>
</feature>
<dbReference type="PROSITE" id="PS00463">
    <property type="entry name" value="ZN2_CY6_FUNGAL_1"/>
    <property type="match status" value="1"/>
</dbReference>
<dbReference type="InterPro" id="IPR001138">
    <property type="entry name" value="Zn2Cys6_DnaBD"/>
</dbReference>
<dbReference type="EMBL" id="FJOG01000011">
    <property type="protein sequence ID" value="CZR58007.1"/>
    <property type="molecule type" value="Genomic_DNA"/>
</dbReference>
<feature type="compositionally biased region" description="Polar residues" evidence="2">
    <location>
        <begin position="664"/>
        <end position="673"/>
    </location>
</feature>
<dbReference type="InterPro" id="IPR036864">
    <property type="entry name" value="Zn2-C6_fun-type_DNA-bd_sf"/>
</dbReference>
<feature type="region of interest" description="Disordered" evidence="2">
    <location>
        <begin position="810"/>
        <end position="830"/>
    </location>
</feature>
<dbReference type="OrthoDB" id="4314040at2759"/>
<feature type="compositionally biased region" description="Low complexity" evidence="2">
    <location>
        <begin position="88"/>
        <end position="117"/>
    </location>
</feature>
<organism evidence="4 5">
    <name type="scientific">Phialocephala subalpina</name>
    <dbReference type="NCBI Taxonomy" id="576137"/>
    <lineage>
        <taxon>Eukaryota</taxon>
        <taxon>Fungi</taxon>
        <taxon>Dikarya</taxon>
        <taxon>Ascomycota</taxon>
        <taxon>Pezizomycotina</taxon>
        <taxon>Leotiomycetes</taxon>
        <taxon>Helotiales</taxon>
        <taxon>Mollisiaceae</taxon>
        <taxon>Phialocephala</taxon>
        <taxon>Phialocephala fortinii species complex</taxon>
    </lineage>
</organism>
<evidence type="ECO:0000313" key="5">
    <source>
        <dbReference type="Proteomes" id="UP000184330"/>
    </source>
</evidence>
<dbReference type="PANTHER" id="PTHR38791">
    <property type="entry name" value="ZN(II)2CYS6 TRANSCRIPTION FACTOR (EUROFUNG)-RELATED-RELATED"/>
    <property type="match status" value="1"/>
</dbReference>
<dbReference type="CDD" id="cd00067">
    <property type="entry name" value="GAL4"/>
    <property type="match status" value="1"/>
</dbReference>
<evidence type="ECO:0000256" key="1">
    <source>
        <dbReference type="ARBA" id="ARBA00023242"/>
    </source>
</evidence>
<feature type="domain" description="Zn(2)-C6 fungal-type" evidence="3">
    <location>
        <begin position="10"/>
        <end position="38"/>
    </location>
</feature>
<dbReference type="InterPro" id="IPR053175">
    <property type="entry name" value="DHMBA_Reg_Transcription_Factor"/>
</dbReference>
<dbReference type="Pfam" id="PF11951">
    <property type="entry name" value="Fungal_trans_2"/>
    <property type="match status" value="1"/>
</dbReference>
<dbReference type="GO" id="GO:0008270">
    <property type="term" value="F:zinc ion binding"/>
    <property type="evidence" value="ECO:0007669"/>
    <property type="project" value="InterPro"/>
</dbReference>
<gene>
    <name evidence="4" type="ORF">PAC_07897</name>
</gene>
<sequence length="883" mass="98219">MVNTGKPSRGCYMCRARRIKCDEGKPHCMRCQKSKRVCPGYRDAFELKLRDESKSTKKKLNRRLNQQQSDPNNAANHAESYHGPIAPSVSHSRSSSSSSLSSNSSSSSLSSITSQMSTTGRNSPIVPYEHQHNVIASQMSTPIQQQAACYFLSNFVLVPEAGTMRGYLDFVLPLMKQKNPQTSLIYAFSAVTLASLSTRPNSKGLQSTADLWYLKTLKEINAALKDPKVASSDATLASVMLMASFEQLTPTRMKVGGWGSHLDGAVAMIKSTPIERWSTGVGRDIFIAVRAHMTLHCIANSREADSSVDWMGVQAYDDIIQSFAAVNLKMAALRADNDKTTTLKTHTAENVEKVLKLLRRAEALDQEYMDWIKALPATWTIRTVAWIDGEVPDLTTSLVHPGRVDAYGELWMAYKYNIVRACRLFIWTVILRCVAWLGDPRDYRLTPEYTTASRICQQLIEDIVSSVPYFFGWNRDRDTAMADKSNFACGTTDHTAVRPLAGLFVMWPLFVAASSDFASPSQRIFLRSRLKYVAEIMGINQAIILFQVQLVHPSIYIARERMNLRPTTCQSSDTQVKMVSGVPSVVISVPSPPQSQDGVTWTASPINNEQVWTARATTPPEQKWPEQAWQAAATQETQNWSALISTPPQDQTWKATTPPRDQIWSATATSPPQDQVWKVTTPPHEQTWNNATSSAPQDQVWKSTTPPHEQTWQNTSSPHEQTWQTTTPPQDQLWSASTASPPHDMWKTSSPPHTRDHLWTSPPPAHSQPWKPTSSTASEFPSTAAQQLDNTMKSLLSQEHALNEQIFRQPPPVTTVSSSGTTAPSHDPGQVWNMGFEDSGPSWIPRTFTDMDQMFGHENLDQHSQGPERSYSKGFGVASSGAA</sequence>
<feature type="region of interest" description="Disordered" evidence="2">
    <location>
        <begin position="854"/>
        <end position="883"/>
    </location>
</feature>
<dbReference type="Proteomes" id="UP000184330">
    <property type="component" value="Unassembled WGS sequence"/>
</dbReference>
<feature type="compositionally biased region" description="Low complexity" evidence="2">
    <location>
        <begin position="814"/>
        <end position="825"/>
    </location>
</feature>
<proteinExistence type="predicted"/>
<dbReference type="SMART" id="SM00066">
    <property type="entry name" value="GAL4"/>
    <property type="match status" value="1"/>
</dbReference>
<dbReference type="Pfam" id="PF00172">
    <property type="entry name" value="Zn_clus"/>
    <property type="match status" value="1"/>
</dbReference>
<dbReference type="PANTHER" id="PTHR38791:SF13">
    <property type="entry name" value="ZN(2)-C6 FUNGAL-TYPE DOMAIN-CONTAINING PROTEIN"/>
    <property type="match status" value="1"/>
</dbReference>
<dbReference type="STRING" id="576137.A0A1L7WZ11"/>